<gene>
    <name evidence="1" type="ORF">SK128_026453</name>
</gene>
<proteinExistence type="predicted"/>
<reference evidence="1 2" key="1">
    <citation type="submission" date="2023-11" db="EMBL/GenBank/DDBJ databases">
        <title>Halocaridina rubra genome assembly.</title>
        <authorList>
            <person name="Smith C."/>
        </authorList>
    </citation>
    <scope>NUCLEOTIDE SEQUENCE [LARGE SCALE GENOMIC DNA]</scope>
    <source>
        <strain evidence="1">EP-1</strain>
        <tissue evidence="1">Whole</tissue>
    </source>
</reference>
<keyword evidence="2" id="KW-1185">Reference proteome</keyword>
<sequence length="82" mass="9621">MDEIKGLYHTGTLSYNMSANMRLCKNMLPKGSSFPPAKYLRKLSKTPNKSGKRKQLLKVHIRLRKHRCRGYLDKKFILQEVQ</sequence>
<comment type="caution">
    <text evidence="1">The sequence shown here is derived from an EMBL/GenBank/DDBJ whole genome shotgun (WGS) entry which is preliminary data.</text>
</comment>
<dbReference type="EMBL" id="JAXCGZ010013553">
    <property type="protein sequence ID" value="KAK7072303.1"/>
    <property type="molecule type" value="Genomic_DNA"/>
</dbReference>
<accession>A0AAN8X157</accession>
<dbReference type="AlphaFoldDB" id="A0AAN8X157"/>
<organism evidence="1 2">
    <name type="scientific">Halocaridina rubra</name>
    <name type="common">Hawaiian red shrimp</name>
    <dbReference type="NCBI Taxonomy" id="373956"/>
    <lineage>
        <taxon>Eukaryota</taxon>
        <taxon>Metazoa</taxon>
        <taxon>Ecdysozoa</taxon>
        <taxon>Arthropoda</taxon>
        <taxon>Crustacea</taxon>
        <taxon>Multicrustacea</taxon>
        <taxon>Malacostraca</taxon>
        <taxon>Eumalacostraca</taxon>
        <taxon>Eucarida</taxon>
        <taxon>Decapoda</taxon>
        <taxon>Pleocyemata</taxon>
        <taxon>Caridea</taxon>
        <taxon>Atyoidea</taxon>
        <taxon>Atyidae</taxon>
        <taxon>Halocaridina</taxon>
    </lineage>
</organism>
<evidence type="ECO:0000313" key="1">
    <source>
        <dbReference type="EMBL" id="KAK7072303.1"/>
    </source>
</evidence>
<name>A0AAN8X157_HALRR</name>
<dbReference type="Proteomes" id="UP001381693">
    <property type="component" value="Unassembled WGS sequence"/>
</dbReference>
<evidence type="ECO:0000313" key="2">
    <source>
        <dbReference type="Proteomes" id="UP001381693"/>
    </source>
</evidence>
<protein>
    <submittedName>
        <fullName evidence="1">Uncharacterized protein</fullName>
    </submittedName>
</protein>